<dbReference type="Proteomes" id="UP000445309">
    <property type="component" value="Unassembled WGS sequence"/>
</dbReference>
<dbReference type="PANTHER" id="PTHR41878">
    <property type="entry name" value="LEXA REPRESSOR-RELATED"/>
    <property type="match status" value="1"/>
</dbReference>
<dbReference type="EMBL" id="CACVBY010000203">
    <property type="protein sequence ID" value="CAA7393987.1"/>
    <property type="molecule type" value="Genomic_DNA"/>
</dbReference>
<keyword evidence="3" id="KW-1185">Reference proteome</keyword>
<dbReference type="InterPro" id="IPR024047">
    <property type="entry name" value="MM3350-like_sf"/>
</dbReference>
<dbReference type="PANTHER" id="PTHR41878:SF1">
    <property type="entry name" value="TNPR PROTEIN"/>
    <property type="match status" value="1"/>
</dbReference>
<dbReference type="SUPFAM" id="SSF159941">
    <property type="entry name" value="MM3350-like"/>
    <property type="match status" value="1"/>
</dbReference>
<accession>A0A6N4XX59</accession>
<protein>
    <recommendedName>
        <fullName evidence="1">Plasmid pRiA4b Orf3-like domain-containing protein</fullName>
    </recommendedName>
</protein>
<evidence type="ECO:0000313" key="2">
    <source>
        <dbReference type="EMBL" id="CAA7393987.1"/>
    </source>
</evidence>
<evidence type="ECO:0000259" key="1">
    <source>
        <dbReference type="Pfam" id="PF07929"/>
    </source>
</evidence>
<dbReference type="Pfam" id="PF07929">
    <property type="entry name" value="PRiA4_ORF3"/>
    <property type="match status" value="1"/>
</dbReference>
<dbReference type="InterPro" id="IPR012912">
    <property type="entry name" value="Plasmid_pRiA4b_Orf3-like"/>
</dbReference>
<reference evidence="2 3" key="1">
    <citation type="submission" date="2020-01" db="EMBL/GenBank/DDBJ databases">
        <authorList>
            <person name="Rodrigo-Torres L."/>
            <person name="Arahal R. D."/>
            <person name="Lucena T."/>
        </authorList>
    </citation>
    <scope>NUCLEOTIDE SEQUENCE [LARGE SCALE GENOMIC DNA]</scope>
    <source>
        <strain evidence="2 3">CECT 9393</strain>
    </source>
</reference>
<feature type="domain" description="Plasmid pRiA4b Orf3-like" evidence="1">
    <location>
        <begin position="3"/>
        <end position="58"/>
    </location>
</feature>
<dbReference type="Gene3D" id="3.10.290.30">
    <property type="entry name" value="MM3350-like"/>
    <property type="match status" value="1"/>
</dbReference>
<sequence>MDIIQFKITLLETNPPIWRRVLVDKNTLFEKLHHIIQAVMGWENSHLHEFNIGKSKATLGSVITDKHQGCGYV</sequence>
<name>A0A6N4XX59_9FLAO</name>
<evidence type="ECO:0000313" key="3">
    <source>
        <dbReference type="Proteomes" id="UP000445309"/>
    </source>
</evidence>
<gene>
    <name evidence="2" type="ORF">CHRY9393_03600</name>
</gene>
<proteinExistence type="predicted"/>
<dbReference type="AlphaFoldDB" id="A0A6N4XX59"/>
<organism evidence="2 3">
    <name type="scientific">Chryseobacterium fistulae</name>
    <dbReference type="NCBI Taxonomy" id="2675058"/>
    <lineage>
        <taxon>Bacteria</taxon>
        <taxon>Pseudomonadati</taxon>
        <taxon>Bacteroidota</taxon>
        <taxon>Flavobacteriia</taxon>
        <taxon>Flavobacteriales</taxon>
        <taxon>Weeksellaceae</taxon>
        <taxon>Chryseobacterium group</taxon>
        <taxon>Chryseobacterium</taxon>
    </lineage>
</organism>
<dbReference type="RefSeq" id="WP_162074483.1">
    <property type="nucleotide sequence ID" value="NZ_CACVBY010000203.1"/>
</dbReference>